<dbReference type="InterPro" id="IPR008513">
    <property type="entry name" value="tRNA(Met)_cyd_acetate_ligase"/>
</dbReference>
<dbReference type="GO" id="GO:0000049">
    <property type="term" value="F:tRNA binding"/>
    <property type="evidence" value="ECO:0007669"/>
    <property type="project" value="UniProtKB-KW"/>
</dbReference>
<reference evidence="4 5" key="1">
    <citation type="journal article" date="2005" name="Int. J. Syst. Evol. Microbiol.">
        <title>Bacillus cibi sp. nov., isolated from jeotgal, a traditional Korean fermented seafood.</title>
        <authorList>
            <person name="Yoon J.H."/>
            <person name="Lee C.H."/>
            <person name="Oh T.K."/>
        </authorList>
    </citation>
    <scope>NUCLEOTIDE SEQUENCE [LARGE SCALE GENOMIC DNA]</scope>
    <source>
        <strain evidence="4 5">DSM 16189</strain>
    </source>
</reference>
<comment type="catalytic activity">
    <reaction evidence="3">
        <text>cytidine(34) in elongator tRNA(Met) + acetate + ATP = N(4)-acetylcytidine(34) in elongator tRNA(Met) + AMP + diphosphate</text>
        <dbReference type="Rhea" id="RHEA:58144"/>
        <dbReference type="Rhea" id="RHEA-COMP:10693"/>
        <dbReference type="Rhea" id="RHEA-COMP:10694"/>
        <dbReference type="ChEBI" id="CHEBI:30089"/>
        <dbReference type="ChEBI" id="CHEBI:30616"/>
        <dbReference type="ChEBI" id="CHEBI:33019"/>
        <dbReference type="ChEBI" id="CHEBI:74900"/>
        <dbReference type="ChEBI" id="CHEBI:82748"/>
        <dbReference type="ChEBI" id="CHEBI:456215"/>
    </reaction>
</comment>
<dbReference type="RefSeq" id="WP_029285049.1">
    <property type="nucleotide sequence ID" value="NZ_JNVC02000001.1"/>
</dbReference>
<feature type="binding site" evidence="3">
    <location>
        <position position="162"/>
    </location>
    <ligand>
        <name>ATP</name>
        <dbReference type="ChEBI" id="CHEBI:30616"/>
    </ligand>
</feature>
<keyword evidence="3" id="KW-0694">RNA-binding</keyword>
<dbReference type="OrthoDB" id="9769796at2"/>
<evidence type="ECO:0000256" key="3">
    <source>
        <dbReference type="HAMAP-Rule" id="MF_01539"/>
    </source>
</evidence>
<dbReference type="EMBL" id="JNVC02000001">
    <property type="protein sequence ID" value="KEZ54131.1"/>
    <property type="molecule type" value="Genomic_DNA"/>
</dbReference>
<name>A0A084H3G9_METID</name>
<dbReference type="GO" id="GO:0005737">
    <property type="term" value="C:cytoplasm"/>
    <property type="evidence" value="ECO:0007669"/>
    <property type="project" value="UniProtKB-SubCell"/>
</dbReference>
<protein>
    <recommendedName>
        <fullName evidence="3">tRNA(Met) cytidine acetate ligase</fullName>
        <ecNumber evidence="3">6.3.4.-</ecNumber>
    </recommendedName>
</protein>
<feature type="binding site" evidence="3">
    <location>
        <position position="101"/>
    </location>
    <ligand>
        <name>ATP</name>
        <dbReference type="ChEBI" id="CHEBI:30616"/>
    </ligand>
</feature>
<dbReference type="SUPFAM" id="SSF52374">
    <property type="entry name" value="Nucleotidylyl transferase"/>
    <property type="match status" value="1"/>
</dbReference>
<dbReference type="HAMAP" id="MF_01539">
    <property type="entry name" value="TmcAL"/>
    <property type="match status" value="1"/>
</dbReference>
<comment type="caution">
    <text evidence="4">The sequence shown here is derived from an EMBL/GenBank/DDBJ whole genome shotgun (WGS) entry which is preliminary data.</text>
</comment>
<dbReference type="EC" id="6.3.4.-" evidence="3"/>
<keyword evidence="1 3" id="KW-0436">Ligase</keyword>
<keyword evidence="3" id="KW-0963">Cytoplasm</keyword>
<dbReference type="STRING" id="246786.GS18_0204185"/>
<keyword evidence="2 3" id="KW-0819">tRNA processing</keyword>
<dbReference type="GO" id="GO:0016879">
    <property type="term" value="F:ligase activity, forming carbon-nitrogen bonds"/>
    <property type="evidence" value="ECO:0007669"/>
    <property type="project" value="UniProtKB-UniRule"/>
</dbReference>
<dbReference type="GO" id="GO:0006400">
    <property type="term" value="P:tRNA modification"/>
    <property type="evidence" value="ECO:0007669"/>
    <property type="project" value="UniProtKB-UniRule"/>
</dbReference>
<dbReference type="NCBIfam" id="NF010191">
    <property type="entry name" value="PRK13670.1"/>
    <property type="match status" value="1"/>
</dbReference>
<feature type="binding site" evidence="3">
    <location>
        <begin position="7"/>
        <end position="20"/>
    </location>
    <ligand>
        <name>ATP</name>
        <dbReference type="ChEBI" id="CHEBI:30616"/>
    </ligand>
</feature>
<dbReference type="PANTHER" id="PTHR37825">
    <property type="entry name" value="TRNA(MET) CYTIDINE ACETATE LIGASE"/>
    <property type="match status" value="1"/>
</dbReference>
<keyword evidence="3" id="KW-0547">Nucleotide-binding</keyword>
<evidence type="ECO:0000313" key="4">
    <source>
        <dbReference type="EMBL" id="KEZ54131.1"/>
    </source>
</evidence>
<sequence length="409" mass="46218">MKAVGLVVEYNPFHNGHLYHLEASKTASGADAVIAVMSGNFLQRGEPALVSKWARTKMALKQGADLVIELPYAYATQKAETFADGAISILEALGCSSVCFGSENGEISPFLETAELLNSHHAEYQQLVKQFMKEGMSYPSAQTSAFLSLETDSRPLDLSLPNNILGFQYVRAIQKQKASMRPLTIKRTAAGYHDEDFNSSPIASATSIRKALFSDEQKDISPFVPSSTNELLREYESEHGVLHHWENYFNLLKYTVCTMSMEEMRQIYEVEEGLENRVKSVIMHAESFKEFMEQLKTKRYTWTRLQRMCLHLLTRTTKDQMQQAGGRAPYLRLLGMSDAGRSYLNSVKKNLETPLVSVLSSFSHPLLDLDIKASAVHAMILPEPLRSHCIKREYSTRPFQYDREKGCFL</sequence>
<gene>
    <name evidence="3" type="primary">tmcAL</name>
    <name evidence="4" type="ORF">GS18_0204185</name>
</gene>
<keyword evidence="3" id="KW-0067">ATP-binding</keyword>
<dbReference type="NCBIfam" id="NF010192">
    <property type="entry name" value="PRK13671.1"/>
    <property type="match status" value="1"/>
</dbReference>
<dbReference type="PANTHER" id="PTHR37825:SF1">
    <property type="entry name" value="TRNA(MET) CYTIDINE ACETATE LIGASE"/>
    <property type="match status" value="1"/>
</dbReference>
<comment type="similarity">
    <text evidence="3">Belongs to the TmcAL family.</text>
</comment>
<dbReference type="InterPro" id="IPR014729">
    <property type="entry name" value="Rossmann-like_a/b/a_fold"/>
</dbReference>
<keyword evidence="3" id="KW-0820">tRNA-binding</keyword>
<keyword evidence="5" id="KW-1185">Reference proteome</keyword>
<comment type="caution">
    <text evidence="3">Lacks conserved residue(s) required for the propagation of feature annotation.</text>
</comment>
<comment type="subcellular location">
    <subcellularLocation>
        <location evidence="3">Cytoplasm</location>
    </subcellularLocation>
</comment>
<proteinExistence type="inferred from homology"/>
<evidence type="ECO:0000256" key="1">
    <source>
        <dbReference type="ARBA" id="ARBA00022598"/>
    </source>
</evidence>
<feature type="binding site" evidence="3">
    <location>
        <position position="187"/>
    </location>
    <ligand>
        <name>ATP</name>
        <dbReference type="ChEBI" id="CHEBI:30616"/>
    </ligand>
</feature>
<accession>A0A084H3G9</accession>
<dbReference type="AlphaFoldDB" id="A0A084H3G9"/>
<organism evidence="4 5">
    <name type="scientific">Metabacillus indicus</name>
    <name type="common">Bacillus indicus</name>
    <dbReference type="NCBI Taxonomy" id="246786"/>
    <lineage>
        <taxon>Bacteria</taxon>
        <taxon>Bacillati</taxon>
        <taxon>Bacillota</taxon>
        <taxon>Bacilli</taxon>
        <taxon>Bacillales</taxon>
        <taxon>Bacillaceae</taxon>
        <taxon>Metabacillus</taxon>
    </lineage>
</organism>
<dbReference type="Proteomes" id="UP000028549">
    <property type="component" value="Unassembled WGS sequence"/>
</dbReference>
<dbReference type="Gene3D" id="3.40.50.620">
    <property type="entry name" value="HUPs"/>
    <property type="match status" value="1"/>
</dbReference>
<dbReference type="Pfam" id="PF05636">
    <property type="entry name" value="HIGH_NTase1"/>
    <property type="match status" value="1"/>
</dbReference>
<evidence type="ECO:0000313" key="5">
    <source>
        <dbReference type="Proteomes" id="UP000028549"/>
    </source>
</evidence>
<dbReference type="GO" id="GO:0005524">
    <property type="term" value="F:ATP binding"/>
    <property type="evidence" value="ECO:0007669"/>
    <property type="project" value="UniProtKB-KW"/>
</dbReference>
<evidence type="ECO:0000256" key="2">
    <source>
        <dbReference type="ARBA" id="ARBA00022694"/>
    </source>
</evidence>
<comment type="function">
    <text evidence="3">Catalyzes the formation of N(4)-acetylcytidine (ac(4)C) at the wobble position of elongator tRNA(Met), using acetate and ATP as substrates. First activates an acetate ion to form acetyladenylate (Ac-AMP) and then transfers the acetyl group to tRNA to form ac(4)C34.</text>
</comment>